<organism evidence="10 11">
    <name type="scientific">Roseiconus lacunae</name>
    <dbReference type="NCBI Taxonomy" id="2605694"/>
    <lineage>
        <taxon>Bacteria</taxon>
        <taxon>Pseudomonadati</taxon>
        <taxon>Planctomycetota</taxon>
        <taxon>Planctomycetia</taxon>
        <taxon>Pirellulales</taxon>
        <taxon>Pirellulaceae</taxon>
        <taxon>Roseiconus</taxon>
    </lineage>
</organism>
<evidence type="ECO:0000256" key="5">
    <source>
        <dbReference type="ARBA" id="ARBA00022729"/>
    </source>
</evidence>
<evidence type="ECO:0000256" key="3">
    <source>
        <dbReference type="ARBA" id="ARBA00004442"/>
    </source>
</evidence>
<evidence type="ECO:0000313" key="11">
    <source>
        <dbReference type="Proteomes" id="UP001239462"/>
    </source>
</evidence>
<evidence type="ECO:0000256" key="4">
    <source>
        <dbReference type="ARBA" id="ARBA00006929"/>
    </source>
</evidence>
<protein>
    <submittedName>
        <fullName evidence="10">Flagellar basal body L-ring protein FlgH</fullName>
    </submittedName>
</protein>
<evidence type="ECO:0000256" key="9">
    <source>
        <dbReference type="SAM" id="SignalP"/>
    </source>
</evidence>
<dbReference type="RefSeq" id="WP_149499299.1">
    <property type="nucleotide sequence ID" value="NZ_CP141221.1"/>
</dbReference>
<keyword evidence="7" id="KW-0975">Bacterial flagellum</keyword>
<evidence type="ECO:0000256" key="1">
    <source>
        <dbReference type="ARBA" id="ARBA00002591"/>
    </source>
</evidence>
<evidence type="ECO:0000256" key="6">
    <source>
        <dbReference type="ARBA" id="ARBA00023136"/>
    </source>
</evidence>
<dbReference type="PANTHER" id="PTHR34933">
    <property type="entry name" value="FLAGELLAR L-RING PROTEIN"/>
    <property type="match status" value="1"/>
</dbReference>
<comment type="function">
    <text evidence="1">Assembles around the rod to form the L-ring and probably protects the motor/basal body from shearing forces during rotation.</text>
</comment>
<keyword evidence="8" id="KW-0998">Cell outer membrane</keyword>
<feature type="chain" id="PRO_5046863303" evidence="9">
    <location>
        <begin position="29"/>
        <end position="212"/>
    </location>
</feature>
<dbReference type="PANTHER" id="PTHR34933:SF1">
    <property type="entry name" value="FLAGELLAR L-RING PROTEIN"/>
    <property type="match status" value="1"/>
</dbReference>
<dbReference type="PRINTS" id="PR01008">
    <property type="entry name" value="FLGLRINGFLGH"/>
</dbReference>
<evidence type="ECO:0000256" key="7">
    <source>
        <dbReference type="ARBA" id="ARBA00023143"/>
    </source>
</evidence>
<evidence type="ECO:0000313" key="10">
    <source>
        <dbReference type="EMBL" id="MDM4016765.1"/>
    </source>
</evidence>
<comment type="caution">
    <text evidence="10">The sequence shown here is derived from an EMBL/GenBank/DDBJ whole genome shotgun (WGS) entry which is preliminary data.</text>
</comment>
<comment type="subcellular location">
    <subcellularLocation>
        <location evidence="2">Bacterial flagellum basal body</location>
    </subcellularLocation>
    <subcellularLocation>
        <location evidence="3">Cell outer membrane</location>
    </subcellularLocation>
</comment>
<dbReference type="InterPro" id="IPR000527">
    <property type="entry name" value="Flag_Lring"/>
</dbReference>
<dbReference type="Pfam" id="PF02107">
    <property type="entry name" value="FlgH"/>
    <property type="match status" value="1"/>
</dbReference>
<keyword evidence="10" id="KW-0966">Cell projection</keyword>
<proteinExistence type="inferred from homology"/>
<evidence type="ECO:0000256" key="2">
    <source>
        <dbReference type="ARBA" id="ARBA00004117"/>
    </source>
</evidence>
<dbReference type="EMBL" id="JASZZN010000010">
    <property type="protein sequence ID" value="MDM4016765.1"/>
    <property type="molecule type" value="Genomic_DNA"/>
</dbReference>
<keyword evidence="11" id="KW-1185">Reference proteome</keyword>
<accession>A0ABT7PJW6</accession>
<name>A0ABT7PJW6_9BACT</name>
<gene>
    <name evidence="10" type="ORF">QTN89_15070</name>
</gene>
<reference evidence="10 11" key="1">
    <citation type="submission" date="2023-06" db="EMBL/GenBank/DDBJ databases">
        <title>Roseiconus lacunae JC819 isolated from Gulf of Mannar region, Tamil Nadu.</title>
        <authorList>
            <person name="Pk S."/>
            <person name="Ch S."/>
            <person name="Ch V.R."/>
        </authorList>
    </citation>
    <scope>NUCLEOTIDE SEQUENCE [LARGE SCALE GENOMIC DNA]</scope>
    <source>
        <strain evidence="10 11">JC819</strain>
    </source>
</reference>
<comment type="similarity">
    <text evidence="4">Belongs to the FlgH family.</text>
</comment>
<keyword evidence="10" id="KW-0282">Flagellum</keyword>
<keyword evidence="5 9" id="KW-0732">Signal</keyword>
<feature type="signal peptide" evidence="9">
    <location>
        <begin position="1"/>
        <end position="28"/>
    </location>
</feature>
<keyword evidence="6" id="KW-0472">Membrane</keyword>
<sequence>MTQYRTTTIWIGITSMLMIFVSADTATAQSLFERRSANQIDQYRDYVARNRGDTLTVTVAESTDVENRDERTMEKEGGSSSAQGFDYAFGGDIGSSTGDAYFGTTASNDRDFSGDAEFRSARAINDRFSVTVVDVLPNGNLVIEGFRSISVQNDIRRLRLTGVVRQYDILPGNMVPSNMVADLRLTLDAEGAEQAFTNQGWLSSRFNRWWPF</sequence>
<dbReference type="Proteomes" id="UP001239462">
    <property type="component" value="Unassembled WGS sequence"/>
</dbReference>
<keyword evidence="10" id="KW-0969">Cilium</keyword>
<evidence type="ECO:0000256" key="8">
    <source>
        <dbReference type="ARBA" id="ARBA00023237"/>
    </source>
</evidence>